<dbReference type="PANTHER" id="PTHR39321:SF3">
    <property type="entry name" value="PHOSPHOPANTETHEINE ADENYLYLTRANSFERASE"/>
    <property type="match status" value="1"/>
</dbReference>
<reference evidence="12 13" key="1">
    <citation type="submission" date="2023-04" db="EMBL/GenBank/DDBJ databases">
        <title>Genome sequence of Halobacillus naozhouensis KACC 21980.</title>
        <authorList>
            <person name="Kim S."/>
            <person name="Heo J."/>
            <person name="Kwon S.-W."/>
        </authorList>
    </citation>
    <scope>NUCLEOTIDE SEQUENCE [LARGE SCALE GENOMIC DNA]</scope>
    <source>
        <strain evidence="12 13">KCTC 13234</strain>
    </source>
</reference>
<comment type="similarity">
    <text evidence="10">Belongs to the NadD family.</text>
</comment>
<keyword evidence="8 10" id="KW-0520">NAD</keyword>
<evidence type="ECO:0000256" key="5">
    <source>
        <dbReference type="ARBA" id="ARBA00022695"/>
    </source>
</evidence>
<dbReference type="NCBIfam" id="NF000841">
    <property type="entry name" value="PRK00071.1-4"/>
    <property type="match status" value="1"/>
</dbReference>
<accession>A0ABY8ITG2</accession>
<dbReference type="RefSeq" id="WP_283075335.1">
    <property type="nucleotide sequence ID" value="NZ_CP121671.1"/>
</dbReference>
<comment type="pathway">
    <text evidence="2 10">Cofactor biosynthesis; NAD(+) biosynthesis; deamido-NAD(+) from nicotinate D-ribonucleotide: step 1/1.</text>
</comment>
<evidence type="ECO:0000256" key="4">
    <source>
        <dbReference type="ARBA" id="ARBA00022679"/>
    </source>
</evidence>
<proteinExistence type="inferred from homology"/>
<keyword evidence="13" id="KW-1185">Reference proteome</keyword>
<name>A0ABY8ITG2_9BACI</name>
<feature type="domain" description="Cytidyltransferase-like" evidence="11">
    <location>
        <begin position="6"/>
        <end position="161"/>
    </location>
</feature>
<dbReference type="EMBL" id="CP121671">
    <property type="protein sequence ID" value="WFT73318.1"/>
    <property type="molecule type" value="Genomic_DNA"/>
</dbReference>
<sequence length="190" mass="22169">MKRIGIFGGTFDPPHQGHLIIAEQVCEAMKLDEIWFIPSYLPPHKQKAAVSSDERLEMVTKAIQENKRFHSLDLELIRQGKSYTFDTMEQLTEDYPDDKFYFIIGGDMVDSLQDWYRIEELKNLITFVGVRREGSKRDTTKDVVMIDVPRIDISSTLIRERLKKGFTVRYLIPEAVHHFIKENSLYALKS</sequence>
<evidence type="ECO:0000313" key="13">
    <source>
        <dbReference type="Proteomes" id="UP001221597"/>
    </source>
</evidence>
<dbReference type="NCBIfam" id="NF000840">
    <property type="entry name" value="PRK00071.1-3"/>
    <property type="match status" value="1"/>
</dbReference>
<dbReference type="Gene3D" id="3.40.50.620">
    <property type="entry name" value="HUPs"/>
    <property type="match status" value="1"/>
</dbReference>
<comment type="catalytic activity">
    <reaction evidence="9 10">
        <text>nicotinate beta-D-ribonucleotide + ATP + H(+) = deamido-NAD(+) + diphosphate</text>
        <dbReference type="Rhea" id="RHEA:22860"/>
        <dbReference type="ChEBI" id="CHEBI:15378"/>
        <dbReference type="ChEBI" id="CHEBI:30616"/>
        <dbReference type="ChEBI" id="CHEBI:33019"/>
        <dbReference type="ChEBI" id="CHEBI:57502"/>
        <dbReference type="ChEBI" id="CHEBI:58437"/>
        <dbReference type="EC" id="2.7.7.18"/>
    </reaction>
</comment>
<evidence type="ECO:0000256" key="7">
    <source>
        <dbReference type="ARBA" id="ARBA00022840"/>
    </source>
</evidence>
<keyword evidence="7 10" id="KW-0067">ATP-binding</keyword>
<evidence type="ECO:0000256" key="1">
    <source>
        <dbReference type="ARBA" id="ARBA00002324"/>
    </source>
</evidence>
<evidence type="ECO:0000256" key="8">
    <source>
        <dbReference type="ARBA" id="ARBA00023027"/>
    </source>
</evidence>
<dbReference type="HAMAP" id="MF_00244">
    <property type="entry name" value="NaMN_adenylyltr"/>
    <property type="match status" value="1"/>
</dbReference>
<keyword evidence="5 10" id="KW-0548">Nucleotidyltransferase</keyword>
<evidence type="ECO:0000259" key="11">
    <source>
        <dbReference type="Pfam" id="PF01467"/>
    </source>
</evidence>
<dbReference type="InterPro" id="IPR005248">
    <property type="entry name" value="NadD/NMNAT"/>
</dbReference>
<dbReference type="EC" id="2.7.7.18" evidence="10"/>
<dbReference type="GO" id="GO:0004515">
    <property type="term" value="F:nicotinate-nucleotide adenylyltransferase activity"/>
    <property type="evidence" value="ECO:0007669"/>
    <property type="project" value="UniProtKB-EC"/>
</dbReference>
<dbReference type="PANTHER" id="PTHR39321">
    <property type="entry name" value="NICOTINATE-NUCLEOTIDE ADENYLYLTRANSFERASE-RELATED"/>
    <property type="match status" value="1"/>
</dbReference>
<dbReference type="NCBIfam" id="TIGR00125">
    <property type="entry name" value="cyt_tran_rel"/>
    <property type="match status" value="1"/>
</dbReference>
<protein>
    <recommendedName>
        <fullName evidence="10">Probable nicotinate-nucleotide adenylyltransferase</fullName>
        <ecNumber evidence="10">2.7.7.18</ecNumber>
    </recommendedName>
    <alternativeName>
        <fullName evidence="10">Deamido-NAD(+) diphosphorylase</fullName>
    </alternativeName>
    <alternativeName>
        <fullName evidence="10">Deamido-NAD(+) pyrophosphorylase</fullName>
    </alternativeName>
    <alternativeName>
        <fullName evidence="10">Nicotinate mononucleotide adenylyltransferase</fullName>
        <shortName evidence="10">NaMN adenylyltransferase</shortName>
    </alternativeName>
</protein>
<evidence type="ECO:0000313" key="12">
    <source>
        <dbReference type="EMBL" id="WFT73318.1"/>
    </source>
</evidence>
<dbReference type="InterPro" id="IPR014729">
    <property type="entry name" value="Rossmann-like_a/b/a_fold"/>
</dbReference>
<dbReference type="Pfam" id="PF01467">
    <property type="entry name" value="CTP_transf_like"/>
    <property type="match status" value="1"/>
</dbReference>
<evidence type="ECO:0000256" key="6">
    <source>
        <dbReference type="ARBA" id="ARBA00022741"/>
    </source>
</evidence>
<evidence type="ECO:0000256" key="2">
    <source>
        <dbReference type="ARBA" id="ARBA00005019"/>
    </source>
</evidence>
<evidence type="ECO:0000256" key="3">
    <source>
        <dbReference type="ARBA" id="ARBA00022642"/>
    </source>
</evidence>
<keyword evidence="6 10" id="KW-0547">Nucleotide-binding</keyword>
<dbReference type="InterPro" id="IPR004821">
    <property type="entry name" value="Cyt_trans-like"/>
</dbReference>
<dbReference type="Proteomes" id="UP001221597">
    <property type="component" value="Chromosome"/>
</dbReference>
<dbReference type="CDD" id="cd02165">
    <property type="entry name" value="NMNAT"/>
    <property type="match status" value="1"/>
</dbReference>
<keyword evidence="3 10" id="KW-0662">Pyridine nucleotide biosynthesis</keyword>
<gene>
    <name evidence="10" type="primary">nadD</name>
    <name evidence="12" type="ORF">P9989_13045</name>
</gene>
<comment type="function">
    <text evidence="1 10">Catalyzes the reversible adenylation of nicotinate mononucleotide (NaMN) to nicotinic acid adenine dinucleotide (NaAD).</text>
</comment>
<evidence type="ECO:0000256" key="9">
    <source>
        <dbReference type="ARBA" id="ARBA00048721"/>
    </source>
</evidence>
<dbReference type="SUPFAM" id="SSF52374">
    <property type="entry name" value="Nucleotidylyl transferase"/>
    <property type="match status" value="1"/>
</dbReference>
<dbReference type="NCBIfam" id="TIGR00482">
    <property type="entry name" value="nicotinate (nicotinamide) nucleotide adenylyltransferase"/>
    <property type="match status" value="1"/>
</dbReference>
<organism evidence="12 13">
    <name type="scientific">Halobacillus naozhouensis</name>
    <dbReference type="NCBI Taxonomy" id="554880"/>
    <lineage>
        <taxon>Bacteria</taxon>
        <taxon>Bacillati</taxon>
        <taxon>Bacillota</taxon>
        <taxon>Bacilli</taxon>
        <taxon>Bacillales</taxon>
        <taxon>Bacillaceae</taxon>
        <taxon>Halobacillus</taxon>
    </lineage>
</organism>
<evidence type="ECO:0000256" key="10">
    <source>
        <dbReference type="HAMAP-Rule" id="MF_00244"/>
    </source>
</evidence>
<keyword evidence="4 10" id="KW-0808">Transferase</keyword>